<dbReference type="Proteomes" id="UP000246121">
    <property type="component" value="Unassembled WGS sequence"/>
</dbReference>
<dbReference type="VEuPathDB" id="TriTrypDB:TcCL_Unassigned03612"/>
<dbReference type="NCBIfam" id="TIGR01631">
    <property type="entry name" value="Trypano_RHS"/>
    <property type="match status" value="1"/>
</dbReference>
<feature type="region of interest" description="Disordered" evidence="1">
    <location>
        <begin position="66"/>
        <end position="90"/>
    </location>
</feature>
<protein>
    <submittedName>
        <fullName evidence="2">Putative retrotransposon hot spot protein (RHS,)</fullName>
    </submittedName>
</protein>
<name>A0A2V2UX12_TRYCR</name>
<organism evidence="2 3">
    <name type="scientific">Trypanosoma cruzi</name>
    <dbReference type="NCBI Taxonomy" id="5693"/>
    <lineage>
        <taxon>Eukaryota</taxon>
        <taxon>Discoba</taxon>
        <taxon>Euglenozoa</taxon>
        <taxon>Kinetoplastea</taxon>
        <taxon>Metakinetoplastina</taxon>
        <taxon>Trypanosomatida</taxon>
        <taxon>Trypanosomatidae</taxon>
        <taxon>Trypanosoma</taxon>
        <taxon>Schizotrypanum</taxon>
    </lineage>
</organism>
<accession>A0A2V2UX12</accession>
<reference evidence="2 3" key="1">
    <citation type="journal article" date="2018" name="Microb. Genom.">
        <title>Expanding an expanded genome: long-read sequencing of Trypanosoma cruzi.</title>
        <authorList>
            <person name="Berna L."/>
            <person name="Rodriguez M."/>
            <person name="Chiribao M.L."/>
            <person name="Parodi-Talice A."/>
            <person name="Pita S."/>
            <person name="Rijo G."/>
            <person name="Alvarez-Valin F."/>
            <person name="Robello C."/>
        </authorList>
    </citation>
    <scope>NUCLEOTIDE SEQUENCE [LARGE SCALE GENOMIC DNA]</scope>
    <source>
        <strain evidence="2 3">Dm28c</strain>
    </source>
</reference>
<proteinExistence type="predicted"/>
<dbReference type="OrthoDB" id="252563at2759"/>
<dbReference type="VEuPathDB" id="TriTrypDB:C4B63_86g41"/>
<gene>
    <name evidence="2" type="ORF">C4B63_86g41</name>
</gene>
<dbReference type="VEuPathDB" id="TriTrypDB:TcG_09305"/>
<dbReference type="EMBL" id="PRFA01000086">
    <property type="protein sequence ID" value="PWU87702.1"/>
    <property type="molecule type" value="Genomic_DNA"/>
</dbReference>
<evidence type="ECO:0000313" key="3">
    <source>
        <dbReference type="Proteomes" id="UP000246121"/>
    </source>
</evidence>
<comment type="caution">
    <text evidence="2">The sequence shown here is derived from an EMBL/GenBank/DDBJ whole genome shotgun (WGS) entry which is preliminary data.</text>
</comment>
<dbReference type="VEuPathDB" id="TriTrypDB:TcCLB.505207.30"/>
<evidence type="ECO:0000313" key="2">
    <source>
        <dbReference type="EMBL" id="PWU87702.1"/>
    </source>
</evidence>
<dbReference type="AlphaFoldDB" id="A0A2V2UX12"/>
<dbReference type="InterPro" id="IPR006518">
    <property type="entry name" value="Trypano_RHS"/>
</dbReference>
<dbReference type="VEuPathDB" id="TriTrypDB:C3747_203g61"/>
<sequence length="181" mass="21089">MTLVGLRMTTAGGHHTIPSTVRQFTECLATYFNGWEGSSRDMSWEIIYVQQTDSTPMNDWQRCDVDNSDNVSDESREIRRSGGRGAPVPSANIEKSFRKCRGSFNFVKQKGSEEKMKEIIEGNWRSAFMMNYVRECFNDFYIFVCPRGFRSGNAFLPRESSWSRVSHHYNRFFILFLFLLL</sequence>
<evidence type="ECO:0000256" key="1">
    <source>
        <dbReference type="SAM" id="MobiDB-lite"/>
    </source>
</evidence>